<organism evidence="1">
    <name type="scientific">Lotus japonicus</name>
    <name type="common">Lotus corniculatus var. japonicus</name>
    <dbReference type="NCBI Taxonomy" id="34305"/>
    <lineage>
        <taxon>Eukaryota</taxon>
        <taxon>Viridiplantae</taxon>
        <taxon>Streptophyta</taxon>
        <taxon>Embryophyta</taxon>
        <taxon>Tracheophyta</taxon>
        <taxon>Spermatophyta</taxon>
        <taxon>Magnoliopsida</taxon>
        <taxon>eudicotyledons</taxon>
        <taxon>Gunneridae</taxon>
        <taxon>Pentapetalae</taxon>
        <taxon>rosids</taxon>
        <taxon>fabids</taxon>
        <taxon>Fabales</taxon>
        <taxon>Fabaceae</taxon>
        <taxon>Papilionoideae</taxon>
        <taxon>50 kb inversion clade</taxon>
        <taxon>NPAAA clade</taxon>
        <taxon>Hologalegina</taxon>
        <taxon>robinioid clade</taxon>
        <taxon>Loteae</taxon>
        <taxon>Lotus</taxon>
    </lineage>
</organism>
<accession>I3SPV8</accession>
<dbReference type="AlphaFoldDB" id="I3SPV8"/>
<proteinExistence type="evidence at transcript level"/>
<evidence type="ECO:0000313" key="1">
    <source>
        <dbReference type="EMBL" id="AFK42300.1"/>
    </source>
</evidence>
<reference evidence="1" key="1">
    <citation type="submission" date="2012-05" db="EMBL/GenBank/DDBJ databases">
        <authorList>
            <person name="Krishnakumar V."/>
            <person name="Cheung F."/>
            <person name="Xiao Y."/>
            <person name="Chan A."/>
            <person name="Moskal W.A."/>
            <person name="Town C.D."/>
        </authorList>
    </citation>
    <scope>NUCLEOTIDE SEQUENCE</scope>
</reference>
<name>I3SPV8_LOTJA</name>
<protein>
    <submittedName>
        <fullName evidence="1">Uncharacterized protein</fullName>
    </submittedName>
</protein>
<sequence>MAFHPPGFFLLKDSDEQFLVRFSLFGKSFCGAELEELKPLLQHTRDQEEKGKPERFVLLSLAPNIFSLSL</sequence>
<dbReference type="EMBL" id="BT142506">
    <property type="protein sequence ID" value="AFK42300.1"/>
    <property type="molecule type" value="mRNA"/>
</dbReference>